<feature type="transmembrane region" description="Helical" evidence="9">
    <location>
        <begin position="108"/>
        <end position="127"/>
    </location>
</feature>
<name>A0A8J3E0Z6_9BACL</name>
<dbReference type="GO" id="GO:0005886">
    <property type="term" value="C:plasma membrane"/>
    <property type="evidence" value="ECO:0007669"/>
    <property type="project" value="UniProtKB-SubCell"/>
</dbReference>
<evidence type="ECO:0000256" key="4">
    <source>
        <dbReference type="ARBA" id="ARBA00022597"/>
    </source>
</evidence>
<evidence type="ECO:0000256" key="7">
    <source>
        <dbReference type="ARBA" id="ARBA00023136"/>
    </source>
</evidence>
<dbReference type="InterPro" id="IPR051088">
    <property type="entry name" value="PTS_Sugar-EIIC/EIIB"/>
</dbReference>
<evidence type="ECO:0000259" key="10">
    <source>
        <dbReference type="PROSITE" id="PS51105"/>
    </source>
</evidence>
<feature type="transmembrane region" description="Helical" evidence="9">
    <location>
        <begin position="173"/>
        <end position="195"/>
    </location>
</feature>
<keyword evidence="7 8" id="KW-0472">Membrane</keyword>
<dbReference type="AlphaFoldDB" id="A0A8J3E0Z6"/>
<dbReference type="GO" id="GO:0008982">
    <property type="term" value="F:protein-N(PI)-phosphohistidine-sugar phosphotransferase activity"/>
    <property type="evidence" value="ECO:0007669"/>
    <property type="project" value="UniProtKB-UniRule"/>
</dbReference>
<keyword evidence="5 9" id="KW-0812">Transmembrane</keyword>
<feature type="domain" description="PTS EIIC type-3" evidence="10">
    <location>
        <begin position="1"/>
        <end position="372"/>
    </location>
</feature>
<evidence type="ECO:0000256" key="6">
    <source>
        <dbReference type="ARBA" id="ARBA00022989"/>
    </source>
</evidence>
<dbReference type="GO" id="GO:1902815">
    <property type="term" value="P:N,N'-diacetylchitobiose import"/>
    <property type="evidence" value="ECO:0007669"/>
    <property type="project" value="TreeGrafter"/>
</dbReference>
<dbReference type="NCBIfam" id="TIGR00410">
    <property type="entry name" value="lacE"/>
    <property type="match status" value="1"/>
</dbReference>
<comment type="caution">
    <text evidence="11">The sequence shown here is derived from an EMBL/GenBank/DDBJ whole genome shotgun (WGS) entry which is preliminary data.</text>
</comment>
<evidence type="ECO:0000313" key="12">
    <source>
        <dbReference type="Proteomes" id="UP000628775"/>
    </source>
</evidence>
<feature type="transmembrane region" description="Helical" evidence="9">
    <location>
        <begin position="308"/>
        <end position="332"/>
    </location>
</feature>
<dbReference type="GO" id="GO:0009401">
    <property type="term" value="P:phosphoenolpyruvate-dependent sugar phosphotransferase system"/>
    <property type="evidence" value="ECO:0007669"/>
    <property type="project" value="InterPro"/>
</dbReference>
<feature type="transmembrane region" description="Helical" evidence="9">
    <location>
        <begin position="202"/>
        <end position="225"/>
    </location>
</feature>
<proteinExistence type="predicted"/>
<dbReference type="Pfam" id="PF02378">
    <property type="entry name" value="PTS_EIIC"/>
    <property type="match status" value="1"/>
</dbReference>
<dbReference type="PIRSF" id="PIRSF006351">
    <property type="entry name" value="PTS_EIIC-Cellobiose"/>
    <property type="match status" value="1"/>
</dbReference>
<dbReference type="EMBL" id="BMIR01000021">
    <property type="protein sequence ID" value="GGE52514.1"/>
    <property type="molecule type" value="Genomic_DNA"/>
</dbReference>
<dbReference type="Proteomes" id="UP000628775">
    <property type="component" value="Unassembled WGS sequence"/>
</dbReference>
<accession>A0A8J3E0Z6</accession>
<comment type="subcellular location">
    <subcellularLocation>
        <location evidence="1">Cell membrane</location>
        <topology evidence="1">Multi-pass membrane protein</topology>
    </subcellularLocation>
</comment>
<feature type="transmembrane region" description="Helical" evidence="9">
    <location>
        <begin position="70"/>
        <end position="88"/>
    </location>
</feature>
<evidence type="ECO:0000256" key="3">
    <source>
        <dbReference type="ARBA" id="ARBA00022475"/>
    </source>
</evidence>
<evidence type="ECO:0000256" key="2">
    <source>
        <dbReference type="ARBA" id="ARBA00022448"/>
    </source>
</evidence>
<keyword evidence="2 8" id="KW-0813">Transport</keyword>
<feature type="transmembrane region" description="Helical" evidence="9">
    <location>
        <begin position="147"/>
        <end position="167"/>
    </location>
</feature>
<sequence>MIGVKDGMIVTIPFTIIGSLFLIIAYFPVKAWTDFIQPYQAVLTVPVSVTFDMLGVIAVIGISYHLAKNYGLDPILSAILSLIAFLIVQTGKVGQEYTLTIDNFGTKGIFAAIIVAIISVEILRFMLKRNWVIRMPASVPATISKSFELLTPLAVVIMFFWLIRVVIGIDINHVLNLLFSPLVFSLNTLWGILLFMLLRSLLWCVGIHGAAVLSVADPIFLQMLGANTSAVTHGDPVPFITAAGFMNYVFIGGGGATLMLVVFMLFSKDKGLRTLGKLCLPGSIFEINEPVVFGVPVVLNPIMMIPYILGNIILTFTTYLVMYFGLIGKPVVNVPFTMPPILMQYLSSGGDWRAAVYGVIEIIISAVIYYPFFKALEKQRLNQGQQGGEQHESDLTQPMNG</sequence>
<protein>
    <recommendedName>
        <fullName evidence="8">Permease IIC component</fullName>
    </recommendedName>
</protein>
<keyword evidence="3 8" id="KW-1003">Cell membrane</keyword>
<dbReference type="InterPro" id="IPR004796">
    <property type="entry name" value="PTS_IIC_cello"/>
</dbReference>
<reference evidence="11" key="1">
    <citation type="journal article" date="2014" name="Int. J. Syst. Evol. Microbiol.">
        <title>Complete genome sequence of Corynebacterium casei LMG S-19264T (=DSM 44701T), isolated from a smear-ripened cheese.</title>
        <authorList>
            <consortium name="US DOE Joint Genome Institute (JGI-PGF)"/>
            <person name="Walter F."/>
            <person name="Albersmeier A."/>
            <person name="Kalinowski J."/>
            <person name="Ruckert C."/>
        </authorList>
    </citation>
    <scope>NUCLEOTIDE SEQUENCE</scope>
    <source>
        <strain evidence="11">CGMCC 1.15371</strain>
    </source>
</reference>
<evidence type="ECO:0000313" key="11">
    <source>
        <dbReference type="EMBL" id="GGE52514.1"/>
    </source>
</evidence>
<dbReference type="PANTHER" id="PTHR33989">
    <property type="match status" value="1"/>
</dbReference>
<dbReference type="InterPro" id="IPR003352">
    <property type="entry name" value="PTS_EIIC"/>
</dbReference>
<organism evidence="11 12">
    <name type="scientific">Pullulanibacillus camelliae</name>
    <dbReference type="NCBI Taxonomy" id="1707096"/>
    <lineage>
        <taxon>Bacteria</taxon>
        <taxon>Bacillati</taxon>
        <taxon>Bacillota</taxon>
        <taxon>Bacilli</taxon>
        <taxon>Bacillales</taxon>
        <taxon>Sporolactobacillaceae</taxon>
        <taxon>Pullulanibacillus</taxon>
    </lineage>
</organism>
<comment type="function">
    <text evidence="8">The phosphoenolpyruvate-dependent sugar phosphotransferase system (PTS), a major carbohydrate active -transport system, catalyzes the phosphorylation of incoming sugar substrates concomitant with their translocation across the cell membrane.</text>
</comment>
<evidence type="ECO:0000256" key="8">
    <source>
        <dbReference type="PIRNR" id="PIRNR006351"/>
    </source>
</evidence>
<feature type="transmembrane region" description="Helical" evidence="9">
    <location>
        <begin position="7"/>
        <end position="29"/>
    </location>
</feature>
<dbReference type="PANTHER" id="PTHR33989:SF4">
    <property type="entry name" value="PTS SYSTEM N,N'-DIACETYLCHITOBIOSE-SPECIFIC EIIC COMPONENT"/>
    <property type="match status" value="1"/>
</dbReference>
<dbReference type="InterPro" id="IPR004501">
    <property type="entry name" value="PTS_EIIC_3"/>
</dbReference>
<dbReference type="PROSITE" id="PS51105">
    <property type="entry name" value="PTS_EIIC_TYPE_3"/>
    <property type="match status" value="1"/>
</dbReference>
<keyword evidence="12" id="KW-1185">Reference proteome</keyword>
<gene>
    <name evidence="11" type="primary">licC</name>
    <name evidence="11" type="ORF">GCM10011391_34220</name>
</gene>
<evidence type="ECO:0000256" key="9">
    <source>
        <dbReference type="SAM" id="Phobius"/>
    </source>
</evidence>
<feature type="transmembrane region" description="Helical" evidence="9">
    <location>
        <begin position="245"/>
        <end position="266"/>
    </location>
</feature>
<feature type="transmembrane region" description="Helical" evidence="9">
    <location>
        <begin position="41"/>
        <end position="63"/>
    </location>
</feature>
<reference evidence="11" key="2">
    <citation type="submission" date="2020-09" db="EMBL/GenBank/DDBJ databases">
        <authorList>
            <person name="Sun Q."/>
            <person name="Zhou Y."/>
        </authorList>
    </citation>
    <scope>NUCLEOTIDE SEQUENCE</scope>
    <source>
        <strain evidence="11">CGMCC 1.15371</strain>
    </source>
</reference>
<evidence type="ECO:0000256" key="5">
    <source>
        <dbReference type="ARBA" id="ARBA00022692"/>
    </source>
</evidence>
<keyword evidence="4 8" id="KW-0762">Sugar transport</keyword>
<keyword evidence="6 9" id="KW-1133">Transmembrane helix</keyword>
<feature type="transmembrane region" description="Helical" evidence="9">
    <location>
        <begin position="352"/>
        <end position="373"/>
    </location>
</feature>
<evidence type="ECO:0000256" key="1">
    <source>
        <dbReference type="ARBA" id="ARBA00004651"/>
    </source>
</evidence>